<dbReference type="Pfam" id="PF03853">
    <property type="entry name" value="YjeF_N"/>
    <property type="match status" value="1"/>
</dbReference>
<keyword evidence="8 17" id="KW-0521">NADP</keyword>
<evidence type="ECO:0000256" key="9">
    <source>
        <dbReference type="ARBA" id="ARBA00022958"/>
    </source>
</evidence>
<dbReference type="InterPro" id="IPR036652">
    <property type="entry name" value="YjeF_N_dom_sf"/>
</dbReference>
<feature type="binding site" evidence="18">
    <location>
        <begin position="144"/>
        <end position="150"/>
    </location>
    <ligand>
        <name>(6S)-NADPHX</name>
        <dbReference type="ChEBI" id="CHEBI:64076"/>
    </ligand>
</feature>
<feature type="binding site" evidence="18">
    <location>
        <position position="173"/>
    </location>
    <ligand>
        <name>(6S)-NADPHX</name>
        <dbReference type="ChEBI" id="CHEBI:64076"/>
    </ligand>
</feature>
<keyword evidence="10 17" id="KW-0520">NAD</keyword>
<dbReference type="GO" id="GO:0052856">
    <property type="term" value="F:NAD(P)HX epimerase activity"/>
    <property type="evidence" value="ECO:0007669"/>
    <property type="project" value="UniProtKB-UniRule"/>
</dbReference>
<accession>A0A4P8L300</accession>
<evidence type="ECO:0000256" key="17">
    <source>
        <dbReference type="HAMAP-Rule" id="MF_01965"/>
    </source>
</evidence>
<sequence>MLLEDGAAAMLLVTASEMAEMDRRTIEDIGIPGAVLMENAARGAAAFFEQVVPDLVQRRIVVLAGSGNNGGDGFVLARLFFNKGARVRTVCLRPPDRLKGDALTNFRILEKIGVPVAVWDESQDFKAQFEAVEDADVIVDAILGTGLQSEVRGLYRRVIDAVNALGNPVLSVDIPSGIDGSTGRVMGTAIRATATATFALAKIGHAVPPGEEHSGILKVIDIGIPPLVAHGSGIRRFLLDAAACAPWLRPRPAETHKGHAGHLGVLAGSPGKTGAAALLCQGAAKAGAGLVTLFVPSGLNPIMEVKLTEVMTLPISQTLEGTASLEALEGILGFMEDKEAFAMGPGSSLQPETRELMRRLVTEIRCPAVLDADALTAVSEDPAVLSRAQAPLILTPHPGEMARLTGESTGTIQADRLGTASRFSEKHGVFLVLKGHRTVVAAPDGRLAVNGSGTPAMASGGMGDVLTGLIGAFLAQGFDPFEAACLGVYIHGAAAEEVHAAVATRGLLASEILPAIPIVIGRLERSP</sequence>
<dbReference type="GO" id="GO:0046496">
    <property type="term" value="P:nicotinamide nucleotide metabolic process"/>
    <property type="evidence" value="ECO:0007669"/>
    <property type="project" value="UniProtKB-UniRule"/>
</dbReference>
<comment type="function">
    <text evidence="17">Catalyzes the dehydration of the S-form of NAD(P)HX at the expense of ADP, which is converted to AMP. Together with NAD(P)HX epimerase, which catalyzes the epimerization of the S- and R-forms, the enzyme allows the repair of both epimers of NAD(P)HX, a damaged form of NAD(P)H that is a result of enzymatic or heat-dependent hydration.</text>
</comment>
<evidence type="ECO:0000256" key="4">
    <source>
        <dbReference type="ARBA" id="ARBA00009524"/>
    </source>
</evidence>
<dbReference type="EMBL" id="CP040098">
    <property type="protein sequence ID" value="QCQ21142.1"/>
    <property type="molecule type" value="Genomic_DNA"/>
</dbReference>
<dbReference type="GO" id="GO:0110051">
    <property type="term" value="P:metabolite repair"/>
    <property type="evidence" value="ECO:0007669"/>
    <property type="project" value="TreeGrafter"/>
</dbReference>
<comment type="function">
    <text evidence="18">Catalyzes the epimerization of the S- and R-forms of NAD(P)HX, a damaged form of NAD(P)H that is a result of enzymatic or heat-dependent hydration. This is a prerequisite for the S-specific NAD(P)H-hydrate dehydratase to allow the repair of both epimers of NAD(P)HX.</text>
</comment>
<feature type="binding site" evidence="18">
    <location>
        <position position="140"/>
    </location>
    <ligand>
        <name>K(+)</name>
        <dbReference type="ChEBI" id="CHEBI:29103"/>
    </ligand>
</feature>
<keyword evidence="11 18" id="KW-0413">Isomerase</keyword>
<keyword evidence="5 18" id="KW-0479">Metal-binding</keyword>
<feature type="binding site" evidence="18">
    <location>
        <begin position="68"/>
        <end position="72"/>
    </location>
    <ligand>
        <name>(6S)-NADPHX</name>
        <dbReference type="ChEBI" id="CHEBI:64076"/>
    </ligand>
</feature>
<dbReference type="KEGG" id="dax:FDQ92_02385"/>
<proteinExistence type="inferred from homology"/>
<dbReference type="GO" id="GO:0052855">
    <property type="term" value="F:ADP-dependent NAD(P)H-hydrate dehydratase activity"/>
    <property type="evidence" value="ECO:0007669"/>
    <property type="project" value="UniProtKB-UniRule"/>
</dbReference>
<feature type="binding site" evidence="18">
    <location>
        <position position="69"/>
    </location>
    <ligand>
        <name>K(+)</name>
        <dbReference type="ChEBI" id="CHEBI:29103"/>
    </ligand>
</feature>
<evidence type="ECO:0000256" key="16">
    <source>
        <dbReference type="ARBA" id="ARBA00049209"/>
    </source>
</evidence>
<comment type="similarity">
    <text evidence="4 19">In the C-terminal section; belongs to the NnrD/CARKD family.</text>
</comment>
<comment type="catalytic activity">
    <reaction evidence="2 18 19">
        <text>(6R)-NADPHX = (6S)-NADPHX</text>
        <dbReference type="Rhea" id="RHEA:32227"/>
        <dbReference type="ChEBI" id="CHEBI:64076"/>
        <dbReference type="ChEBI" id="CHEBI:64077"/>
        <dbReference type="EC" id="5.1.99.6"/>
    </reaction>
</comment>
<feature type="binding site" evidence="17">
    <location>
        <begin position="434"/>
        <end position="438"/>
    </location>
    <ligand>
        <name>AMP</name>
        <dbReference type="ChEBI" id="CHEBI:456215"/>
    </ligand>
</feature>
<evidence type="ECO:0000256" key="6">
    <source>
        <dbReference type="ARBA" id="ARBA00022741"/>
    </source>
</evidence>
<keyword evidence="13" id="KW-0511">Multifunctional enzyme</keyword>
<keyword evidence="7 17" id="KW-0067">ATP-binding</keyword>
<feature type="binding site" evidence="17">
    <location>
        <position position="397"/>
    </location>
    <ligand>
        <name>(6S)-NADPHX</name>
        <dbReference type="ChEBI" id="CHEBI:64076"/>
    </ligand>
</feature>
<feature type="binding site" evidence="17">
    <location>
        <position position="346"/>
    </location>
    <ligand>
        <name>(6S)-NADPHX</name>
        <dbReference type="ChEBI" id="CHEBI:64076"/>
    </ligand>
</feature>
<comment type="catalytic activity">
    <reaction evidence="1 18 19">
        <text>(6R)-NADHX = (6S)-NADHX</text>
        <dbReference type="Rhea" id="RHEA:32215"/>
        <dbReference type="ChEBI" id="CHEBI:64074"/>
        <dbReference type="ChEBI" id="CHEBI:64075"/>
        <dbReference type="EC" id="5.1.99.6"/>
    </reaction>
</comment>
<evidence type="ECO:0000256" key="7">
    <source>
        <dbReference type="ARBA" id="ARBA00022840"/>
    </source>
</evidence>
<comment type="similarity">
    <text evidence="17">Belongs to the NnrD/CARKD family.</text>
</comment>
<evidence type="ECO:0000256" key="14">
    <source>
        <dbReference type="ARBA" id="ARBA00025153"/>
    </source>
</evidence>
<dbReference type="OrthoDB" id="9806925at2"/>
<evidence type="ECO:0000313" key="23">
    <source>
        <dbReference type="Proteomes" id="UP000298602"/>
    </source>
</evidence>
<dbReference type="InterPro" id="IPR030677">
    <property type="entry name" value="Nnr"/>
</dbReference>
<comment type="subunit">
    <text evidence="17">Homotetramer.</text>
</comment>
<feature type="binding site" evidence="17">
    <location>
        <position position="275"/>
    </location>
    <ligand>
        <name>(6S)-NADPHX</name>
        <dbReference type="ChEBI" id="CHEBI:64076"/>
    </ligand>
</feature>
<dbReference type="InterPro" id="IPR000631">
    <property type="entry name" value="CARKD"/>
</dbReference>
<evidence type="ECO:0000259" key="20">
    <source>
        <dbReference type="PROSITE" id="PS51383"/>
    </source>
</evidence>
<evidence type="ECO:0000256" key="11">
    <source>
        <dbReference type="ARBA" id="ARBA00023235"/>
    </source>
</evidence>
<dbReference type="AlphaFoldDB" id="A0A4P8L300"/>
<evidence type="ECO:0000256" key="10">
    <source>
        <dbReference type="ARBA" id="ARBA00023027"/>
    </source>
</evidence>
<dbReference type="Pfam" id="PF01256">
    <property type="entry name" value="Carb_kinase"/>
    <property type="match status" value="1"/>
</dbReference>
<comment type="similarity">
    <text evidence="18">Belongs to the NnrE/AIBP family.</text>
</comment>
<dbReference type="InterPro" id="IPR017953">
    <property type="entry name" value="Carbohydrate_kinase_pred_CS"/>
</dbReference>
<dbReference type="NCBIfam" id="TIGR00197">
    <property type="entry name" value="yjeF_nterm"/>
    <property type="match status" value="1"/>
</dbReference>
<dbReference type="PROSITE" id="PS51383">
    <property type="entry name" value="YJEF_C_3"/>
    <property type="match status" value="1"/>
</dbReference>
<comment type="catalytic activity">
    <reaction evidence="16 17 19">
        <text>(6S)-NADPHX + ADP = AMP + phosphate + NADPH + H(+)</text>
        <dbReference type="Rhea" id="RHEA:32235"/>
        <dbReference type="ChEBI" id="CHEBI:15378"/>
        <dbReference type="ChEBI" id="CHEBI:43474"/>
        <dbReference type="ChEBI" id="CHEBI:57783"/>
        <dbReference type="ChEBI" id="CHEBI:64076"/>
        <dbReference type="ChEBI" id="CHEBI:456215"/>
        <dbReference type="ChEBI" id="CHEBI:456216"/>
        <dbReference type="EC" id="4.2.1.136"/>
    </reaction>
</comment>
<feature type="binding site" evidence="18">
    <location>
        <position position="155"/>
    </location>
    <ligand>
        <name>(6S)-NADPHX</name>
        <dbReference type="ChEBI" id="CHEBI:64076"/>
    </ligand>
</feature>
<evidence type="ECO:0000256" key="1">
    <source>
        <dbReference type="ARBA" id="ARBA00000013"/>
    </source>
</evidence>
<comment type="cofactor">
    <cofactor evidence="18 19">
        <name>K(+)</name>
        <dbReference type="ChEBI" id="CHEBI:29103"/>
    </cofactor>
    <text evidence="18 19">Binds 1 potassium ion per subunit.</text>
</comment>
<keyword evidence="12 17" id="KW-0456">Lyase</keyword>
<organism evidence="22 23">
    <name type="scientific">Desulfoglaeba alkanexedens ALDC</name>
    <dbReference type="NCBI Taxonomy" id="980445"/>
    <lineage>
        <taxon>Bacteria</taxon>
        <taxon>Pseudomonadati</taxon>
        <taxon>Thermodesulfobacteriota</taxon>
        <taxon>Syntrophobacteria</taxon>
        <taxon>Syntrophobacterales</taxon>
        <taxon>Syntrophobacteraceae</taxon>
        <taxon>Desulfoglaeba</taxon>
    </lineage>
</organism>
<comment type="catalytic activity">
    <reaction evidence="15 17 19">
        <text>(6S)-NADHX + ADP = AMP + phosphate + NADH + H(+)</text>
        <dbReference type="Rhea" id="RHEA:32223"/>
        <dbReference type="ChEBI" id="CHEBI:15378"/>
        <dbReference type="ChEBI" id="CHEBI:43474"/>
        <dbReference type="ChEBI" id="CHEBI:57945"/>
        <dbReference type="ChEBI" id="CHEBI:64074"/>
        <dbReference type="ChEBI" id="CHEBI:456215"/>
        <dbReference type="ChEBI" id="CHEBI:456216"/>
        <dbReference type="EC" id="4.2.1.136"/>
    </reaction>
</comment>
<evidence type="ECO:0000256" key="2">
    <source>
        <dbReference type="ARBA" id="ARBA00000909"/>
    </source>
</evidence>
<dbReference type="PIRSF" id="PIRSF017184">
    <property type="entry name" value="Nnr"/>
    <property type="match status" value="1"/>
</dbReference>
<dbReference type="InterPro" id="IPR029056">
    <property type="entry name" value="Ribokinase-like"/>
</dbReference>
<feature type="domain" description="YjeF C-terminal" evidence="20">
    <location>
        <begin position="240"/>
        <end position="523"/>
    </location>
</feature>
<dbReference type="HAMAP" id="MF_01966">
    <property type="entry name" value="NADHX_epimerase"/>
    <property type="match status" value="1"/>
</dbReference>
<evidence type="ECO:0000256" key="15">
    <source>
        <dbReference type="ARBA" id="ARBA00048238"/>
    </source>
</evidence>
<feature type="binding site" evidence="17">
    <location>
        <position position="464"/>
    </location>
    <ligand>
        <name>(6S)-NADPHX</name>
        <dbReference type="ChEBI" id="CHEBI:64076"/>
    </ligand>
</feature>
<evidence type="ECO:0000256" key="18">
    <source>
        <dbReference type="HAMAP-Rule" id="MF_01966"/>
    </source>
</evidence>
<dbReference type="PROSITE" id="PS51385">
    <property type="entry name" value="YJEF_N"/>
    <property type="match status" value="1"/>
</dbReference>
<dbReference type="Gene3D" id="3.40.50.10260">
    <property type="entry name" value="YjeF N-terminal domain"/>
    <property type="match status" value="1"/>
</dbReference>
<evidence type="ECO:0000256" key="19">
    <source>
        <dbReference type="PIRNR" id="PIRNR017184"/>
    </source>
</evidence>
<comment type="similarity">
    <text evidence="3 19">In the N-terminal section; belongs to the NnrE/AIBP family.</text>
</comment>
<evidence type="ECO:0000256" key="12">
    <source>
        <dbReference type="ARBA" id="ARBA00023239"/>
    </source>
</evidence>
<dbReference type="NCBIfam" id="TIGR00196">
    <property type="entry name" value="yjeF_cterm"/>
    <property type="match status" value="1"/>
</dbReference>
<dbReference type="InterPro" id="IPR004443">
    <property type="entry name" value="YjeF_N_dom"/>
</dbReference>
<evidence type="ECO:0000313" key="22">
    <source>
        <dbReference type="EMBL" id="QCQ21142.1"/>
    </source>
</evidence>
<dbReference type="GO" id="GO:0046872">
    <property type="term" value="F:metal ion binding"/>
    <property type="evidence" value="ECO:0007669"/>
    <property type="project" value="UniProtKB-UniRule"/>
</dbReference>
<dbReference type="EC" id="4.2.1.136" evidence="19"/>
<evidence type="ECO:0000256" key="5">
    <source>
        <dbReference type="ARBA" id="ARBA00022723"/>
    </source>
</evidence>
<comment type="function">
    <text evidence="14 19">Bifunctional enzyme that catalyzes the epimerization of the S- and R-forms of NAD(P)HX and the dehydration of the S-form of NAD(P)HX at the expense of ADP, which is converted to AMP. This allows the repair of both epimers of NAD(P)HX, a damaged form of NAD(P)H that is a result of enzymatic or heat-dependent hydration.</text>
</comment>
<dbReference type="SUPFAM" id="SSF53613">
    <property type="entry name" value="Ribokinase-like"/>
    <property type="match status" value="1"/>
</dbReference>
<dbReference type="CDD" id="cd01171">
    <property type="entry name" value="YXKO-related"/>
    <property type="match status" value="1"/>
</dbReference>
<comment type="cofactor">
    <cofactor evidence="17">
        <name>Mg(2+)</name>
        <dbReference type="ChEBI" id="CHEBI:18420"/>
    </cofactor>
</comment>
<keyword evidence="9 18" id="KW-0630">Potassium</keyword>
<name>A0A4P8L300_9BACT</name>
<keyword evidence="23" id="KW-1185">Reference proteome</keyword>
<feature type="binding site" evidence="17">
    <location>
        <position position="463"/>
    </location>
    <ligand>
        <name>AMP</name>
        <dbReference type="ChEBI" id="CHEBI:456215"/>
    </ligand>
</feature>
<evidence type="ECO:0000256" key="3">
    <source>
        <dbReference type="ARBA" id="ARBA00006001"/>
    </source>
</evidence>
<protein>
    <recommendedName>
        <fullName evidence="19">Bifunctional NAD(P)H-hydrate repair enzyme</fullName>
    </recommendedName>
    <alternativeName>
        <fullName evidence="19">Nicotinamide nucleotide repair protein</fullName>
    </alternativeName>
    <domain>
        <recommendedName>
            <fullName evidence="19">ADP-dependent (S)-NAD(P)H-hydrate dehydratase</fullName>
            <ecNumber evidence="19">4.2.1.136</ecNumber>
        </recommendedName>
        <alternativeName>
            <fullName evidence="19">ADP-dependent NAD(P)HX dehydratase</fullName>
        </alternativeName>
    </domain>
    <domain>
        <recommendedName>
            <fullName evidence="19">NAD(P)H-hydrate epimerase</fullName>
            <ecNumber evidence="19">5.1.99.6</ecNumber>
        </recommendedName>
    </domain>
</protein>
<dbReference type="HAMAP" id="MF_01965">
    <property type="entry name" value="NADHX_dehydratase"/>
    <property type="match status" value="1"/>
</dbReference>
<keyword evidence="6 17" id="KW-0547">Nucleotide-binding</keyword>
<dbReference type="PROSITE" id="PS01050">
    <property type="entry name" value="YJEF_C_2"/>
    <property type="match status" value="1"/>
</dbReference>
<evidence type="ECO:0000256" key="8">
    <source>
        <dbReference type="ARBA" id="ARBA00022857"/>
    </source>
</evidence>
<dbReference type="RefSeq" id="WP_137423111.1">
    <property type="nucleotide sequence ID" value="NZ_CP040098.1"/>
</dbReference>
<feature type="binding site" evidence="18">
    <location>
        <position position="176"/>
    </location>
    <ligand>
        <name>K(+)</name>
        <dbReference type="ChEBI" id="CHEBI:29103"/>
    </ligand>
</feature>
<reference evidence="22 23" key="1">
    <citation type="submission" date="2019-05" db="EMBL/GenBank/DDBJ databases">
        <title>The Complete Genome Sequence of the n-alkane-degrading Desulfoglaeba alkanexedens ALDC reveals multiple alkylsuccinate synthase gene clusters.</title>
        <authorList>
            <person name="Callaghan A.V."/>
            <person name="Davidova I.A."/>
            <person name="Duncan K.E."/>
            <person name="Morris B."/>
            <person name="McInerney M.J."/>
        </authorList>
    </citation>
    <scope>NUCLEOTIDE SEQUENCE [LARGE SCALE GENOMIC DNA]</scope>
    <source>
        <strain evidence="22 23">ALDC</strain>
    </source>
</reference>
<evidence type="ECO:0000256" key="13">
    <source>
        <dbReference type="ARBA" id="ARBA00023268"/>
    </source>
</evidence>
<reference evidence="22 23" key="2">
    <citation type="submission" date="2019-05" db="EMBL/GenBank/DDBJ databases">
        <authorList>
            <person name="Suflita J.M."/>
            <person name="Marks C.R."/>
        </authorList>
    </citation>
    <scope>NUCLEOTIDE SEQUENCE [LARGE SCALE GENOMIC DNA]</scope>
    <source>
        <strain evidence="22 23">ALDC</strain>
    </source>
</reference>
<dbReference type="PANTHER" id="PTHR12592:SF0">
    <property type="entry name" value="ATP-DEPENDENT (S)-NAD(P)H-HYDRATE DEHYDRATASE"/>
    <property type="match status" value="1"/>
</dbReference>
<dbReference type="PANTHER" id="PTHR12592">
    <property type="entry name" value="ATP-DEPENDENT (S)-NAD(P)H-HYDRATE DEHYDRATASE FAMILY MEMBER"/>
    <property type="match status" value="1"/>
</dbReference>
<gene>
    <name evidence="18" type="primary">nnrE</name>
    <name evidence="17" type="synonym">nnrD</name>
    <name evidence="22" type="ORF">FDQ92_02385</name>
</gene>
<evidence type="ECO:0000259" key="21">
    <source>
        <dbReference type="PROSITE" id="PS51385"/>
    </source>
</evidence>
<dbReference type="Proteomes" id="UP000298602">
    <property type="component" value="Chromosome"/>
</dbReference>
<dbReference type="Gene3D" id="3.40.1190.20">
    <property type="match status" value="1"/>
</dbReference>
<feature type="domain" description="YjeF N-terminal" evidence="21">
    <location>
        <begin position="18"/>
        <end position="230"/>
    </location>
</feature>
<dbReference type="GO" id="GO:0005524">
    <property type="term" value="F:ATP binding"/>
    <property type="evidence" value="ECO:0007669"/>
    <property type="project" value="UniProtKB-UniRule"/>
</dbReference>
<dbReference type="SUPFAM" id="SSF64153">
    <property type="entry name" value="YjeF N-terminal domain-like"/>
    <property type="match status" value="1"/>
</dbReference>
<dbReference type="EC" id="5.1.99.6" evidence="19"/>